<comment type="caution">
    <text evidence="3">The sequence shown here is derived from an EMBL/GenBank/DDBJ whole genome shotgun (WGS) entry which is preliminary data.</text>
</comment>
<evidence type="ECO:0000259" key="2">
    <source>
        <dbReference type="PROSITE" id="PS51740"/>
    </source>
</evidence>
<evidence type="ECO:0000313" key="3">
    <source>
        <dbReference type="EMBL" id="MDZ5608581.1"/>
    </source>
</evidence>
<sequence>MKATGIVRNTDKLGRIVIPMELRRMLNIKENDGMEIFVEDESIILKKYSPYGACQITGEVSSANVTLAGGKIVLSPEGVDEVLKELEAYLCKEVTK</sequence>
<feature type="domain" description="SpoVT-AbrB" evidence="2">
    <location>
        <begin position="5"/>
        <end position="50"/>
    </location>
</feature>
<gene>
    <name evidence="3" type="ORF">U2I54_16140</name>
</gene>
<proteinExistence type="predicted"/>
<dbReference type="Proteomes" id="UP001291930">
    <property type="component" value="Unassembled WGS sequence"/>
</dbReference>
<keyword evidence="1 3" id="KW-0238">DNA-binding</keyword>
<keyword evidence="4" id="KW-1185">Reference proteome</keyword>
<reference evidence="4" key="1">
    <citation type="submission" date="2023-11" db="EMBL/GenBank/DDBJ databases">
        <title>Genome Sequence of Bacillus pseudomycoides stain BUPM19.</title>
        <authorList>
            <person name="Farhat A."/>
        </authorList>
    </citation>
    <scope>NUCLEOTIDE SEQUENCE [LARGE SCALE GENOMIC DNA]</scope>
    <source>
        <strain evidence="4">BUPM19</strain>
    </source>
</reference>
<evidence type="ECO:0000256" key="1">
    <source>
        <dbReference type="PROSITE-ProRule" id="PRU01076"/>
    </source>
</evidence>
<dbReference type="PANTHER" id="PTHR36432:SF4">
    <property type="entry name" value="TRANSITION STATE REGULATOR ABH-RELATED"/>
    <property type="match status" value="1"/>
</dbReference>
<dbReference type="NCBIfam" id="TIGR01439">
    <property type="entry name" value="lp_hng_hel_AbrB"/>
    <property type="match status" value="1"/>
</dbReference>
<evidence type="ECO:0000313" key="4">
    <source>
        <dbReference type="Proteomes" id="UP001291930"/>
    </source>
</evidence>
<dbReference type="EMBL" id="JAXOVW010000035">
    <property type="protein sequence ID" value="MDZ5608581.1"/>
    <property type="molecule type" value="Genomic_DNA"/>
</dbReference>
<accession>A0ABU5JYP4</accession>
<dbReference type="InterPro" id="IPR040678">
    <property type="entry name" value="AbrB_C"/>
</dbReference>
<dbReference type="SUPFAM" id="SSF89447">
    <property type="entry name" value="AbrB/MazE/MraZ-like"/>
    <property type="match status" value="1"/>
</dbReference>
<dbReference type="InterPro" id="IPR007159">
    <property type="entry name" value="SpoVT-AbrB_dom"/>
</dbReference>
<dbReference type="PROSITE" id="PS51740">
    <property type="entry name" value="SPOVT_ABRB"/>
    <property type="match status" value="1"/>
</dbReference>
<protein>
    <submittedName>
        <fullName evidence="3">AbrB/MazE/SpoVT family DNA-binding domain-containing protein</fullName>
    </submittedName>
</protein>
<organism evidence="3 4">
    <name type="scientific">Bacillus bingmayongensis</name>
    <dbReference type="NCBI Taxonomy" id="1150157"/>
    <lineage>
        <taxon>Bacteria</taxon>
        <taxon>Bacillati</taxon>
        <taxon>Bacillota</taxon>
        <taxon>Bacilli</taxon>
        <taxon>Bacillales</taxon>
        <taxon>Bacillaceae</taxon>
        <taxon>Bacillus</taxon>
    </lineage>
</organism>
<name>A0ABU5JYP4_9BACI</name>
<dbReference type="InterPro" id="IPR037914">
    <property type="entry name" value="SpoVT-AbrB_sf"/>
</dbReference>
<dbReference type="InterPro" id="IPR052731">
    <property type="entry name" value="B_subtilis_Trans_State_Reg"/>
</dbReference>
<dbReference type="SMART" id="SM00966">
    <property type="entry name" value="SpoVT_AbrB"/>
    <property type="match status" value="1"/>
</dbReference>
<dbReference type="Gene3D" id="2.10.260.10">
    <property type="match status" value="1"/>
</dbReference>
<dbReference type="Pfam" id="PF04014">
    <property type="entry name" value="MazE_antitoxin"/>
    <property type="match status" value="1"/>
</dbReference>
<dbReference type="GO" id="GO:0003677">
    <property type="term" value="F:DNA binding"/>
    <property type="evidence" value="ECO:0007669"/>
    <property type="project" value="UniProtKB-KW"/>
</dbReference>
<dbReference type="RefSeq" id="WP_374218295.1">
    <property type="nucleotide sequence ID" value="NZ_JAXOVW010000035.1"/>
</dbReference>
<dbReference type="PANTHER" id="PTHR36432">
    <property type="match status" value="1"/>
</dbReference>
<dbReference type="Pfam" id="PF18277">
    <property type="entry name" value="AbrB_C"/>
    <property type="match status" value="1"/>
</dbReference>